<keyword evidence="2" id="KW-1185">Reference proteome</keyword>
<name>A0A255Z1Q9_9PROT</name>
<dbReference type="Proteomes" id="UP000216998">
    <property type="component" value="Unassembled WGS sequence"/>
</dbReference>
<comment type="caution">
    <text evidence="1">The sequence shown here is derived from an EMBL/GenBank/DDBJ whole genome shotgun (WGS) entry which is preliminary data.</text>
</comment>
<dbReference type="AlphaFoldDB" id="A0A255Z1Q9"/>
<proteinExistence type="predicted"/>
<reference evidence="1 2" key="1">
    <citation type="submission" date="2017-07" db="EMBL/GenBank/DDBJ databases">
        <title>Niveispirillum cyanobacteriorum sp. nov., isolated from cyanobacterial aggregates in a eutrophic lake.</title>
        <authorList>
            <person name="Cai H."/>
        </authorList>
    </citation>
    <scope>NUCLEOTIDE SEQUENCE [LARGE SCALE GENOMIC DNA]</scope>
    <source>
        <strain evidence="2">TH1-14</strain>
    </source>
</reference>
<organism evidence="1 2">
    <name type="scientific">Niveispirillum lacus</name>
    <dbReference type="NCBI Taxonomy" id="1981099"/>
    <lineage>
        <taxon>Bacteria</taxon>
        <taxon>Pseudomonadati</taxon>
        <taxon>Pseudomonadota</taxon>
        <taxon>Alphaproteobacteria</taxon>
        <taxon>Rhodospirillales</taxon>
        <taxon>Azospirillaceae</taxon>
        <taxon>Niveispirillum</taxon>
    </lineage>
</organism>
<evidence type="ECO:0000313" key="1">
    <source>
        <dbReference type="EMBL" id="OYQ35361.1"/>
    </source>
</evidence>
<dbReference type="EMBL" id="NOXU01000026">
    <property type="protein sequence ID" value="OYQ35361.1"/>
    <property type="molecule type" value="Genomic_DNA"/>
</dbReference>
<protein>
    <recommendedName>
        <fullName evidence="3">DUF3052 domain-containing protein</fullName>
    </recommendedName>
</protein>
<sequence>MVTARWGGQQGTGKALLERDHVLFRGDFRVKLLLADLTASALVGDALVLSVADGSLALDLGATRAAAWLAFIRNPKTVLDKLGIKPGHRVRLAGQAPDPVLAAELTRAGIIRDALGTPEADFVLLVADSAADLDAVPEIAPALAVKAGLWIAYPKGRRDITQDDVRKAGRGAGLVDNKVCAVSPTHTALKFVQRKA</sequence>
<evidence type="ECO:0000313" key="2">
    <source>
        <dbReference type="Proteomes" id="UP000216998"/>
    </source>
</evidence>
<gene>
    <name evidence="1" type="ORF">CHU95_09140</name>
</gene>
<evidence type="ECO:0008006" key="3">
    <source>
        <dbReference type="Google" id="ProtNLM"/>
    </source>
</evidence>
<accession>A0A255Z1Q9</accession>